<dbReference type="STRING" id="1290391.M7TYF3"/>
<protein>
    <recommendedName>
        <fullName evidence="10">DUF676 domain-containing protein</fullName>
    </recommendedName>
</protein>
<feature type="region of interest" description="Disordered" evidence="7">
    <location>
        <begin position="1502"/>
        <end position="1780"/>
    </location>
</feature>
<feature type="compositionally biased region" description="Polar residues" evidence="7">
    <location>
        <begin position="1829"/>
        <end position="1839"/>
    </location>
</feature>
<gene>
    <name evidence="8" type="ORF">BcDW1_2669</name>
</gene>
<feature type="compositionally biased region" description="Basic and acidic residues" evidence="7">
    <location>
        <begin position="1529"/>
        <end position="1542"/>
    </location>
</feature>
<evidence type="ECO:0000256" key="4">
    <source>
        <dbReference type="ARBA" id="ARBA00022824"/>
    </source>
</evidence>
<feature type="compositionally biased region" description="Basic and acidic residues" evidence="7">
    <location>
        <begin position="1614"/>
        <end position="1626"/>
    </location>
</feature>
<dbReference type="HOGENOM" id="CLU_234230_0_0_1"/>
<evidence type="ECO:0000256" key="1">
    <source>
        <dbReference type="ARBA" id="ARBA00004173"/>
    </source>
</evidence>
<feature type="compositionally biased region" description="Polar residues" evidence="7">
    <location>
        <begin position="1383"/>
        <end position="1404"/>
    </location>
</feature>
<feature type="compositionally biased region" description="Low complexity" evidence="7">
    <location>
        <begin position="999"/>
        <end position="1014"/>
    </location>
</feature>
<keyword evidence="5" id="KW-0496">Mitochondrion</keyword>
<name>M7TYF3_BOTF1</name>
<feature type="region of interest" description="Disordered" evidence="7">
    <location>
        <begin position="983"/>
        <end position="1064"/>
    </location>
</feature>
<dbReference type="GO" id="GO:0005783">
    <property type="term" value="C:endoplasmic reticulum"/>
    <property type="evidence" value="ECO:0007669"/>
    <property type="project" value="UniProtKB-SubCell"/>
</dbReference>
<feature type="region of interest" description="Disordered" evidence="7">
    <location>
        <begin position="1426"/>
        <end position="1460"/>
    </location>
</feature>
<dbReference type="GO" id="GO:0016020">
    <property type="term" value="C:membrane"/>
    <property type="evidence" value="ECO:0007669"/>
    <property type="project" value="UniProtKB-SubCell"/>
</dbReference>
<feature type="region of interest" description="Disordered" evidence="7">
    <location>
        <begin position="1789"/>
        <end position="1808"/>
    </location>
</feature>
<comment type="subcellular location">
    <subcellularLocation>
        <location evidence="2">Endoplasmic reticulum</location>
    </subcellularLocation>
    <subcellularLocation>
        <location evidence="3">Membrane</location>
    </subcellularLocation>
    <subcellularLocation>
        <location evidence="1">Mitochondrion</location>
    </subcellularLocation>
</comment>
<feature type="compositionally biased region" description="Polar residues" evidence="7">
    <location>
        <begin position="1547"/>
        <end position="1561"/>
    </location>
</feature>
<reference evidence="9" key="1">
    <citation type="journal article" date="2013" name="Genome Announc.">
        <title>Draft genome sequence of Botrytis cinerea BcDW1, inoculum for noble rot of grape berries.</title>
        <authorList>
            <person name="Blanco-Ulate B."/>
            <person name="Allen G."/>
            <person name="Powell A.L."/>
            <person name="Cantu D."/>
        </authorList>
    </citation>
    <scope>NUCLEOTIDE SEQUENCE [LARGE SCALE GENOMIC DNA]</scope>
    <source>
        <strain evidence="9">BcDW1</strain>
    </source>
</reference>
<dbReference type="EMBL" id="KB707777">
    <property type="protein sequence ID" value="EMR88676.1"/>
    <property type="molecule type" value="Genomic_DNA"/>
</dbReference>
<dbReference type="InterPro" id="IPR029058">
    <property type="entry name" value="AB_hydrolase_fold"/>
</dbReference>
<evidence type="ECO:0000256" key="3">
    <source>
        <dbReference type="ARBA" id="ARBA00004370"/>
    </source>
</evidence>
<dbReference type="GO" id="GO:0005739">
    <property type="term" value="C:mitochondrion"/>
    <property type="evidence" value="ECO:0007669"/>
    <property type="project" value="UniProtKB-SubCell"/>
</dbReference>
<feature type="region of interest" description="Disordered" evidence="7">
    <location>
        <begin position="1898"/>
        <end position="1969"/>
    </location>
</feature>
<dbReference type="PANTHER" id="PTHR48182:SF2">
    <property type="entry name" value="PROTEIN SERAC1"/>
    <property type="match status" value="1"/>
</dbReference>
<feature type="compositionally biased region" description="Basic and acidic residues" evidence="7">
    <location>
        <begin position="1565"/>
        <end position="1599"/>
    </location>
</feature>
<evidence type="ECO:0000313" key="9">
    <source>
        <dbReference type="Proteomes" id="UP000012045"/>
    </source>
</evidence>
<sequence length="1983" mass="222177">MKRAFGKLRLKISKCNVNDPQPPPSKPVPMVPQDPASIGLKMIHDSPDATIDIIAIHGQNGHPINSWTHSDNGVLWLRDLLPGILEAHSGVNIRALSFGYARRDPVEVIGAELLKSVGELRTETKSEGRKIIWCAHSFGGPLVRATMTIAPPSSDIQVSTHAFLFFGVAKNMGLENLNTVLALPEATLSSEMKELRREMMWLKNGSERFDRLGEHLDWDIVWFREVASEEGRVRHLDTVGERMSEDGNGKLEVVVKLGKTHGAMVRFADAEDDDFMVVVEKTRCGIITLKKSASFFSDDETFRYNDFLMDPITILGAASSAIGIASFGLQLVQILTKYATDAGAAAQNLKATLTNIRAASVSFEYVNHFLKQESERLKLGQKATLNARGIRQIQGITDDCLKVFWRVEAWVLYKDDSNELELKIANRLNEYKEDVKFDPERPSQFLKVDETLAKVRKLRESWLARYLSPLQTHKLLQYARELHELQASLNLLFTVISVRLNGPRSGSASINAMHTVPYDMTSRGIEQVAGMRPEATNYMFHSRMNDYETQHLNHRFINQIGRKHLIPVASGIRYVDNPYTYIPQSFFQNSELNQRENMPFRKVIPPAVPDDPLNSVLRMDAETKGSFLQGQDSKGKTNAGYAMGPGNQTIDAAKSYMAHHDAEARLKPELMKGMGNYETKTYLDHFMPVEKTRDIDNLSTVAQRSTKASMNVEDESSAKKTSKYPPNQKEHERPKTGASAKSWYPKVSTINNESIVPAQAINAPSVKYQVGCKQANNILRPAMQINDIEVKDKTIDSHNESRNEVPRHAHVLQAKQFQPETSHNLEPNISVSESRQKIPGSFNDNSEDLIDFSDNIPTLQQPTAVAIDEIIQARNSGPQAVQYDLLSGDLDELRAGIIGELKNPTIPKTCFYDTPPRATSDDTVETVTAKVLAALAPILSNQTQLHDTIDQPDRKTYERFAIKKEEIAESLEVANLPVMEKFSDKKKSIESQDKIIPQSKASEASIKTSSSSSTNHRSQQDIEGSSLKTSNKRNELLFDNVSPDFSPPSKFREPPTNYTASETSNSISNVKFSQVGTSQSSGNNFSKHNLIKSGGLKNIFRRNNLAEDDISRMIPEGTFLTAFFIKGQSYQQIPTVRNFKLRKSEIERMLSQTPQQDWWKEFCFLESAETASLTQILKPQGNYRKALISLKEVKKHSSRLWSRGEKGHIAIVINKPLAHLDLAPDFGLDFRSAPTRVDMSDNGNGNGNGNAFGPQQLGELISRAIDDRDCLYGAYTIHPILIESSYQSPDWVNAHGVRQHFSGRHILGRILELSTSSGTVITKLLDLTVPQQRQVQKIVDSNNEVNSSITWTLAQLEVVYGKCLSPVSDGILSITVYLVGNSNEPADNTSRSEKSGWTMSSSSTLKDRGADDIQITSSIKSIHFTKSLKSPQTTSPAFLNTATEDTEPIPPNSPKSLRSISSISDISKVDISDSERTLDDNYEILQIPTNANAAAIKDAHISLRKNSNSKSNPSDPSTRKRFVTAASRAPDKREAYDEEHKLKQPQLKRQTNHPIVNSNPSVKFKRTESWVEDHRERDHATDDEGHHDRRRVGFAESRRVPLRRGIRSPELSESDGHSSSDDELSQRTHGVGRVPYRRFPQPLARYRGRNSAYDDDPRHALSRRYSRSRSPSLESGSSNEDSRSESPWRTSFRGNNSNNPFIRKPTTSVPRPNSLAGRSSRRPPSPRSELSFDNSRLRSPERGSLHHYSNQPARSFADRASASNHRPSGSLPRRMASVARPVTDSVNWRQSYEPNHKGPQPNKFSGAYNDWNISRRIQPPSPQPSPRPTSYNLPSQQFIQEPIIPFDRRPAYYPDHYDGKSYDPYGASGTEHTDDNIVQQLLLEWTPAGEEAEAAAAAQNADENNNSTANRSLNDTYNISSRVPSQNHQTAQEQVEKIEIPDATKMNIKSGRRPMATVEDDSGEFSDFERPSLFPRRAMTNFF</sequence>
<feature type="compositionally biased region" description="Low complexity" evidence="7">
    <location>
        <begin position="1505"/>
        <end position="1516"/>
    </location>
</feature>
<feature type="compositionally biased region" description="Polar residues" evidence="7">
    <location>
        <begin position="1427"/>
        <end position="1443"/>
    </location>
</feature>
<dbReference type="InterPro" id="IPR052374">
    <property type="entry name" value="SERAC1"/>
</dbReference>
<feature type="compositionally biased region" description="Polar residues" evidence="7">
    <location>
        <begin position="1907"/>
        <end position="1933"/>
    </location>
</feature>
<feature type="region of interest" description="Disordered" evidence="7">
    <location>
        <begin position="1383"/>
        <end position="1405"/>
    </location>
</feature>
<dbReference type="Proteomes" id="UP000012045">
    <property type="component" value="Unassembled WGS sequence"/>
</dbReference>
<organism evidence="8 9">
    <name type="scientific">Botryotinia fuckeliana (strain BcDW1)</name>
    <name type="common">Noble rot fungus</name>
    <name type="synonym">Botrytis cinerea</name>
    <dbReference type="NCBI Taxonomy" id="1290391"/>
    <lineage>
        <taxon>Eukaryota</taxon>
        <taxon>Fungi</taxon>
        <taxon>Dikarya</taxon>
        <taxon>Ascomycota</taxon>
        <taxon>Pezizomycotina</taxon>
        <taxon>Leotiomycetes</taxon>
        <taxon>Helotiales</taxon>
        <taxon>Sclerotiniaceae</taxon>
        <taxon>Botrytis</taxon>
    </lineage>
</organism>
<feature type="compositionally biased region" description="Polar residues" evidence="7">
    <location>
        <begin position="1015"/>
        <end position="1029"/>
    </location>
</feature>
<accession>M7TYF3</accession>
<evidence type="ECO:0008006" key="10">
    <source>
        <dbReference type="Google" id="ProtNLM"/>
    </source>
</evidence>
<feature type="region of interest" description="Disordered" evidence="7">
    <location>
        <begin position="702"/>
        <end position="740"/>
    </location>
</feature>
<dbReference type="OrthoDB" id="5431013at2759"/>
<dbReference type="PANTHER" id="PTHR48182">
    <property type="entry name" value="PROTEIN SERAC1"/>
    <property type="match status" value="1"/>
</dbReference>
<feature type="compositionally biased region" description="Basic and acidic residues" evidence="7">
    <location>
        <begin position="1735"/>
        <end position="1744"/>
    </location>
</feature>
<keyword evidence="4" id="KW-0256">Endoplasmic reticulum</keyword>
<dbReference type="SUPFAM" id="SSF53474">
    <property type="entry name" value="alpha/beta-Hydrolases"/>
    <property type="match status" value="1"/>
</dbReference>
<evidence type="ECO:0000256" key="6">
    <source>
        <dbReference type="ARBA" id="ARBA00023136"/>
    </source>
</evidence>
<feature type="compositionally biased region" description="Basic and acidic residues" evidence="7">
    <location>
        <begin position="983"/>
        <end position="993"/>
    </location>
</feature>
<keyword evidence="6" id="KW-0472">Membrane</keyword>
<proteinExistence type="predicted"/>
<feature type="region of interest" description="Disordered" evidence="7">
    <location>
        <begin position="1813"/>
        <end position="1872"/>
    </location>
</feature>
<evidence type="ECO:0000313" key="8">
    <source>
        <dbReference type="EMBL" id="EMR88676.1"/>
    </source>
</evidence>
<evidence type="ECO:0000256" key="7">
    <source>
        <dbReference type="SAM" id="MobiDB-lite"/>
    </source>
</evidence>
<evidence type="ECO:0000256" key="5">
    <source>
        <dbReference type="ARBA" id="ARBA00023128"/>
    </source>
</evidence>
<feature type="compositionally biased region" description="Low complexity" evidence="7">
    <location>
        <begin position="1668"/>
        <end position="1679"/>
    </location>
</feature>
<feature type="compositionally biased region" description="Polar residues" evidence="7">
    <location>
        <begin position="1687"/>
        <end position="1711"/>
    </location>
</feature>
<evidence type="ECO:0000256" key="2">
    <source>
        <dbReference type="ARBA" id="ARBA00004240"/>
    </source>
</evidence>
<feature type="compositionally biased region" description="Basic and acidic residues" evidence="7">
    <location>
        <begin position="1846"/>
        <end position="1861"/>
    </location>
</feature>